<dbReference type="GO" id="GO:0005829">
    <property type="term" value="C:cytosol"/>
    <property type="evidence" value="ECO:0007669"/>
    <property type="project" value="TreeGrafter"/>
</dbReference>
<dbReference type="Proteomes" id="UP000281955">
    <property type="component" value="Unassembled WGS sequence"/>
</dbReference>
<dbReference type="Gene3D" id="3.40.50.2000">
    <property type="entry name" value="Glycogen Phosphorylase B"/>
    <property type="match status" value="2"/>
</dbReference>
<dbReference type="SUPFAM" id="SSF53756">
    <property type="entry name" value="UDP-Glycosyltransferase/glycogen phosphorylase"/>
    <property type="match status" value="1"/>
</dbReference>
<name>A0A420XSD4_9ACTN</name>
<dbReference type="GO" id="GO:0003825">
    <property type="term" value="F:alpha,alpha-trehalose-phosphate synthase (UDP-forming) activity"/>
    <property type="evidence" value="ECO:0007669"/>
    <property type="project" value="TreeGrafter"/>
</dbReference>
<dbReference type="AlphaFoldDB" id="A0A420XSD4"/>
<proteinExistence type="inferred from homology"/>
<organism evidence="2 3">
    <name type="scientific">Motilibacter peucedani</name>
    <dbReference type="NCBI Taxonomy" id="598650"/>
    <lineage>
        <taxon>Bacteria</taxon>
        <taxon>Bacillati</taxon>
        <taxon>Actinomycetota</taxon>
        <taxon>Actinomycetes</taxon>
        <taxon>Motilibacterales</taxon>
        <taxon>Motilibacteraceae</taxon>
        <taxon>Motilibacter</taxon>
    </lineage>
</organism>
<dbReference type="CDD" id="cd03788">
    <property type="entry name" value="GT20_TPS"/>
    <property type="match status" value="1"/>
</dbReference>
<reference evidence="2 3" key="1">
    <citation type="submission" date="2018-10" db="EMBL/GenBank/DDBJ databases">
        <title>Genomic Encyclopedia of Archaeal and Bacterial Type Strains, Phase II (KMG-II): from individual species to whole genera.</title>
        <authorList>
            <person name="Goeker M."/>
        </authorList>
    </citation>
    <scope>NUCLEOTIDE SEQUENCE [LARGE SCALE GENOMIC DNA]</scope>
    <source>
        <strain evidence="2 3">RP-AC37</strain>
    </source>
</reference>
<dbReference type="GO" id="GO:0004805">
    <property type="term" value="F:trehalose-phosphatase activity"/>
    <property type="evidence" value="ECO:0007669"/>
    <property type="project" value="TreeGrafter"/>
</dbReference>
<protein>
    <submittedName>
        <fullName evidence="2">Trehalose 6-phosphate synthase</fullName>
    </submittedName>
</protein>
<dbReference type="PANTHER" id="PTHR10788:SF106">
    <property type="entry name" value="BCDNA.GH08860"/>
    <property type="match status" value="1"/>
</dbReference>
<dbReference type="InParanoid" id="A0A420XSD4"/>
<dbReference type="EMBL" id="RBWV01000010">
    <property type="protein sequence ID" value="RKS77707.1"/>
    <property type="molecule type" value="Genomic_DNA"/>
</dbReference>
<gene>
    <name evidence="2" type="ORF">CLV35_1401</name>
</gene>
<dbReference type="GO" id="GO:0005992">
    <property type="term" value="P:trehalose biosynthetic process"/>
    <property type="evidence" value="ECO:0007669"/>
    <property type="project" value="InterPro"/>
</dbReference>
<keyword evidence="3" id="KW-1185">Reference proteome</keyword>
<comment type="similarity">
    <text evidence="1">Belongs to the glycosyltransferase 20 family.</text>
</comment>
<dbReference type="PANTHER" id="PTHR10788">
    <property type="entry name" value="TREHALOSE-6-PHOSPHATE SYNTHASE"/>
    <property type="match status" value="1"/>
</dbReference>
<dbReference type="Pfam" id="PF00982">
    <property type="entry name" value="Glyco_transf_20"/>
    <property type="match status" value="1"/>
</dbReference>
<evidence type="ECO:0000313" key="2">
    <source>
        <dbReference type="EMBL" id="RKS77707.1"/>
    </source>
</evidence>
<evidence type="ECO:0000313" key="3">
    <source>
        <dbReference type="Proteomes" id="UP000281955"/>
    </source>
</evidence>
<dbReference type="InterPro" id="IPR001830">
    <property type="entry name" value="Glyco_trans_20"/>
</dbReference>
<sequence length="535" mass="58235">MGMANTAKAEQDTTAAARLDVPVVVLSHRAPVQFRREQGKRLIRRGAGGLVTALVGLAGQLDDAVWVCAATTDEDSAAAAEHDGGAVPLVMTAEPTPADGNEADDAPVLGVRLVDVDPEQHEDFYQVVSNPLLWFIQHGLYGLATSPNIGRTERDAYEQGYVPVNEAFADAVAEEVEARGGRALVMLHDYHFYLVADRVRARCPEVVLSHFIHIPWPGPDAWLVLPADIREQILRGLLGNDVVAFHTERFARNFLLCCQELLGLPIDLDTKTVRVGGRVVAARTYPISIDVDALVEMATSDEVEELAAELQRELLPDGQQLLLRVDRTDPSKNIVRGFLAFELLLEQHPELVGTLRFLAFLQPSRLDVPEYSDYLGRIGAIVARVNARHARAGVAPIDLRLQEHYPTAVAAYTLCDAVMVNSLADGMNLVAKEAVTVSRHHAVLCLSESTGAHAELGAFAVTLNPFDIQQQADALYAALTMPARERADRQAAAANVVRGNDVAKWLDAQIADLRLLTGLWSEEPEGPRLAPAARD</sequence>
<evidence type="ECO:0000256" key="1">
    <source>
        <dbReference type="ARBA" id="ARBA00008799"/>
    </source>
</evidence>
<comment type="caution">
    <text evidence="2">The sequence shown here is derived from an EMBL/GenBank/DDBJ whole genome shotgun (WGS) entry which is preliminary data.</text>
</comment>
<accession>A0A420XSD4</accession>
<dbReference type="FunCoup" id="A0A420XSD4">
    <property type="interactions" value="130"/>
</dbReference>